<organism evidence="1">
    <name type="scientific">Sipha flava</name>
    <name type="common">yellow sugarcane aphid</name>
    <dbReference type="NCBI Taxonomy" id="143950"/>
    <lineage>
        <taxon>Eukaryota</taxon>
        <taxon>Metazoa</taxon>
        <taxon>Ecdysozoa</taxon>
        <taxon>Arthropoda</taxon>
        <taxon>Hexapoda</taxon>
        <taxon>Insecta</taxon>
        <taxon>Pterygota</taxon>
        <taxon>Neoptera</taxon>
        <taxon>Paraneoptera</taxon>
        <taxon>Hemiptera</taxon>
        <taxon>Sternorrhyncha</taxon>
        <taxon>Aphidomorpha</taxon>
        <taxon>Aphidoidea</taxon>
        <taxon>Aphididae</taxon>
        <taxon>Sipha</taxon>
    </lineage>
</organism>
<dbReference type="EMBL" id="GGMS01015597">
    <property type="protein sequence ID" value="MBY84800.1"/>
    <property type="molecule type" value="Transcribed_RNA"/>
</dbReference>
<reference evidence="1" key="1">
    <citation type="submission" date="2018-04" db="EMBL/GenBank/DDBJ databases">
        <title>Transcriptome assembly of Sipha flava.</title>
        <authorList>
            <person name="Scully E.D."/>
            <person name="Geib S.M."/>
            <person name="Palmer N.A."/>
            <person name="Koch K."/>
            <person name="Bradshaw J."/>
            <person name="Heng-Moss T."/>
            <person name="Sarath G."/>
        </authorList>
    </citation>
    <scope>NUCLEOTIDE SEQUENCE</scope>
</reference>
<dbReference type="AlphaFoldDB" id="A0A2S2R4Z3"/>
<protein>
    <submittedName>
        <fullName evidence="1">Uncharacterized protein</fullName>
    </submittedName>
</protein>
<gene>
    <name evidence="1" type="ORF">g.66156</name>
</gene>
<accession>A0A2S2R4Z3</accession>
<sequence length="107" mass="13077">MIKYFWNISWNNETIDKNHGYKFTTNLITIILNYLRYKFVTTHEKKILKRYFYTYKFDFKNDGPNFFRAVSLLLCLRFDPAPVTEYKFKYTVHWHCVCSAQIMEYGA</sequence>
<name>A0A2S2R4Z3_9HEMI</name>
<evidence type="ECO:0000313" key="1">
    <source>
        <dbReference type="EMBL" id="MBY84800.1"/>
    </source>
</evidence>
<proteinExistence type="predicted"/>